<evidence type="ECO:0000313" key="3">
    <source>
        <dbReference type="EMBL" id="AHF25671.1"/>
    </source>
</evidence>
<feature type="signal peptide" evidence="1">
    <location>
        <begin position="1"/>
        <end position="23"/>
    </location>
</feature>
<dbReference type="InterPro" id="IPR052354">
    <property type="entry name" value="Cell_Wall_Dynamics_Protein"/>
</dbReference>
<protein>
    <submittedName>
        <fullName evidence="3">Putative N-acetylmuramoyl-L-alanine amidase</fullName>
    </submittedName>
</protein>
<dbReference type="Pfam" id="PF08239">
    <property type="entry name" value="SH3_3"/>
    <property type="match status" value="1"/>
</dbReference>
<reference evidence="3" key="1">
    <citation type="journal article" date="2013" name="PLoS ONE">
        <title>Metagenomic insights into the carbohydrate-active enzymes carried by the microorganisms adhering to solid digesta in the rumen of cows.</title>
        <authorList>
            <person name="Wang L."/>
            <person name="Hatem A."/>
            <person name="Catalyurek U.V."/>
            <person name="Morrison M."/>
            <person name="Yu Z."/>
        </authorList>
    </citation>
    <scope>NUCLEOTIDE SEQUENCE</scope>
</reference>
<accession>W0FL63</accession>
<keyword evidence="1" id="KW-0732">Signal</keyword>
<dbReference type="PROSITE" id="PS51781">
    <property type="entry name" value="SH3B"/>
    <property type="match status" value="2"/>
</dbReference>
<evidence type="ECO:0000256" key="1">
    <source>
        <dbReference type="SAM" id="SignalP"/>
    </source>
</evidence>
<dbReference type="AlphaFoldDB" id="W0FL63"/>
<dbReference type="EMBL" id="KC246845">
    <property type="protein sequence ID" value="AHF25671.1"/>
    <property type="molecule type" value="Genomic_DNA"/>
</dbReference>
<name>W0FL63_9BACT</name>
<sequence>MKKKLTALLLALVLILSVGSALADTYYRVNTSWLKARADASFDAEVLDSYRRDFAVTIAKRYKGGWAKVRFRPSGNTAFVQTKYLKKASASYTAYVNQDKTVVYEGPATSFSSVASFNKGSTVTVLTHGSAFDYVSTSKGKGYIRNTHLTKSKPDGKTAHVKNPANRTVNLRKGPGTGYKVLAEYRPGTKITVLQYGSEWCKIKVGGRTGYMMTRYIDQN</sequence>
<feature type="domain" description="SH3b" evidence="2">
    <location>
        <begin position="87"/>
        <end position="154"/>
    </location>
</feature>
<dbReference type="InterPro" id="IPR003646">
    <property type="entry name" value="SH3-like_bac-type"/>
</dbReference>
<feature type="chain" id="PRO_5004788431" evidence="1">
    <location>
        <begin position="24"/>
        <end position="220"/>
    </location>
</feature>
<evidence type="ECO:0000259" key="2">
    <source>
        <dbReference type="PROSITE" id="PS51781"/>
    </source>
</evidence>
<dbReference type="PANTHER" id="PTHR34408">
    <property type="entry name" value="FAMILY PROTEIN, PUTATIVE-RELATED"/>
    <property type="match status" value="1"/>
</dbReference>
<dbReference type="SMART" id="SM00287">
    <property type="entry name" value="SH3b"/>
    <property type="match status" value="3"/>
</dbReference>
<dbReference type="Gene3D" id="2.30.30.40">
    <property type="entry name" value="SH3 Domains"/>
    <property type="match status" value="3"/>
</dbReference>
<organism evidence="3">
    <name type="scientific">uncultured bacterium Contigcl_30</name>
    <dbReference type="NCBI Taxonomy" id="1393670"/>
    <lineage>
        <taxon>Bacteria</taxon>
        <taxon>environmental samples</taxon>
    </lineage>
</organism>
<dbReference type="PANTHER" id="PTHR34408:SF2">
    <property type="entry name" value="CELL WALL-BINDING PROTEIN YWSB"/>
    <property type="match status" value="1"/>
</dbReference>
<proteinExistence type="predicted"/>
<feature type="domain" description="SH3b" evidence="2">
    <location>
        <begin position="156"/>
        <end position="220"/>
    </location>
</feature>